<dbReference type="Pfam" id="PF07690">
    <property type="entry name" value="MFS_1"/>
    <property type="match status" value="1"/>
</dbReference>
<proteinExistence type="predicted"/>
<dbReference type="Proteomes" id="UP001157915">
    <property type="component" value="Unassembled WGS sequence"/>
</dbReference>
<feature type="transmembrane region" description="Helical" evidence="4">
    <location>
        <begin position="368"/>
        <end position="388"/>
    </location>
</feature>
<dbReference type="InterPro" id="IPR020846">
    <property type="entry name" value="MFS_dom"/>
</dbReference>
<feature type="transmembrane region" description="Helical" evidence="4">
    <location>
        <begin position="44"/>
        <end position="65"/>
    </location>
</feature>
<evidence type="ECO:0000313" key="7">
    <source>
        <dbReference type="Proteomes" id="UP001157915"/>
    </source>
</evidence>
<keyword evidence="1 4" id="KW-0812">Transmembrane</keyword>
<feature type="transmembrane region" description="Helical" evidence="4">
    <location>
        <begin position="12"/>
        <end position="32"/>
    </location>
</feature>
<organism evidence="6 7">
    <name type="scientific">Algoriphagus winogradskyi</name>
    <dbReference type="NCBI Taxonomy" id="237017"/>
    <lineage>
        <taxon>Bacteria</taxon>
        <taxon>Pseudomonadati</taxon>
        <taxon>Bacteroidota</taxon>
        <taxon>Cytophagia</taxon>
        <taxon>Cytophagales</taxon>
        <taxon>Cyclobacteriaceae</taxon>
        <taxon>Algoriphagus</taxon>
    </lineage>
</organism>
<feature type="domain" description="Major facilitator superfamily (MFS) profile" evidence="5">
    <location>
        <begin position="10"/>
        <end position="391"/>
    </location>
</feature>
<dbReference type="PANTHER" id="PTHR23521">
    <property type="entry name" value="TRANSPORTER MFS SUPERFAMILY"/>
    <property type="match status" value="1"/>
</dbReference>
<gene>
    <name evidence="6" type="ORF">SAMN06265367_101219</name>
</gene>
<evidence type="ECO:0000259" key="5">
    <source>
        <dbReference type="PROSITE" id="PS50850"/>
    </source>
</evidence>
<evidence type="ECO:0000256" key="4">
    <source>
        <dbReference type="SAM" id="Phobius"/>
    </source>
</evidence>
<feature type="transmembrane region" description="Helical" evidence="4">
    <location>
        <begin position="250"/>
        <end position="269"/>
    </location>
</feature>
<dbReference type="InterPro" id="IPR011701">
    <property type="entry name" value="MFS"/>
</dbReference>
<keyword evidence="7" id="KW-1185">Reference proteome</keyword>
<feature type="transmembrane region" description="Helical" evidence="4">
    <location>
        <begin position="165"/>
        <end position="184"/>
    </location>
</feature>
<feature type="transmembrane region" description="Helical" evidence="4">
    <location>
        <begin position="334"/>
        <end position="356"/>
    </location>
</feature>
<feature type="transmembrane region" description="Helical" evidence="4">
    <location>
        <begin position="217"/>
        <end position="238"/>
    </location>
</feature>
<reference evidence="6 7" key="1">
    <citation type="submission" date="2017-05" db="EMBL/GenBank/DDBJ databases">
        <authorList>
            <person name="Varghese N."/>
            <person name="Submissions S."/>
        </authorList>
    </citation>
    <scope>NUCLEOTIDE SEQUENCE [LARGE SCALE GENOMIC DNA]</scope>
    <source>
        <strain evidence="6 7">DSM 15360</strain>
    </source>
</reference>
<dbReference type="PANTHER" id="PTHR23521:SF3">
    <property type="entry name" value="MFS TRANSPORTER"/>
    <property type="match status" value="1"/>
</dbReference>
<accession>A0ABY1NBN0</accession>
<evidence type="ECO:0000256" key="3">
    <source>
        <dbReference type="ARBA" id="ARBA00023136"/>
    </source>
</evidence>
<feature type="transmembrane region" description="Helical" evidence="4">
    <location>
        <begin position="77"/>
        <end position="95"/>
    </location>
</feature>
<dbReference type="RefSeq" id="WP_283411165.1">
    <property type="nucleotide sequence ID" value="NZ_FXUA01000001.1"/>
</dbReference>
<feature type="transmembrane region" description="Helical" evidence="4">
    <location>
        <begin position="281"/>
        <end position="314"/>
    </location>
</feature>
<evidence type="ECO:0000256" key="2">
    <source>
        <dbReference type="ARBA" id="ARBA00022989"/>
    </source>
</evidence>
<dbReference type="Gene3D" id="1.20.1250.20">
    <property type="entry name" value="MFS general substrate transporter like domains"/>
    <property type="match status" value="1"/>
</dbReference>
<keyword evidence="2 4" id="KW-1133">Transmembrane helix</keyword>
<dbReference type="InterPro" id="IPR036259">
    <property type="entry name" value="MFS_trans_sf"/>
</dbReference>
<comment type="caution">
    <text evidence="6">The sequence shown here is derived from an EMBL/GenBank/DDBJ whole genome shotgun (WGS) entry which is preliminary data.</text>
</comment>
<dbReference type="SUPFAM" id="SSF103473">
    <property type="entry name" value="MFS general substrate transporter"/>
    <property type="match status" value="1"/>
</dbReference>
<dbReference type="PROSITE" id="PS50850">
    <property type="entry name" value="MFS"/>
    <property type="match status" value="1"/>
</dbReference>
<keyword evidence="3 4" id="KW-0472">Membrane</keyword>
<sequence>MKSQLTSRSALILIVFAQFLGTSLWFAGNAVAPEISLILGIPEILATITSVVQLGFILGTLLFAIFSIPDRFSPSRVFLVSSVLAASFNLLIVVLPMELAVVLICRFMVGFFLAGIYPVGMKIAADYFQKGLGAALGFLVGALVLGTAFPHLLKGLDLNFSWQHVLLFTSVLALLGGGIVGFFVPEGPFHKINPQFDIRILPKLSKIKALKSAASGYFGHMWELYTFWAFVPVLIGFFRGNDTMQANDSLLSFFVIAAGAFSCALGGMVSNRIGSSRVAQLALVGSGVCCILVLFAAGLPSWIWIALLLIWGIFITADSPQFSTLVAQSVPAEYRGTALTLVNSLGFALSVISIQLAEYLLNWLRIDVALALLVIGPVSGLLLFRFYASQKGIE</sequence>
<dbReference type="EMBL" id="FXUA01000001">
    <property type="protein sequence ID" value="SMP03831.1"/>
    <property type="molecule type" value="Genomic_DNA"/>
</dbReference>
<protein>
    <submittedName>
        <fullName evidence="6">Nitrate/nitrite transporter NarK</fullName>
    </submittedName>
</protein>
<evidence type="ECO:0000256" key="1">
    <source>
        <dbReference type="ARBA" id="ARBA00022692"/>
    </source>
</evidence>
<feature type="transmembrane region" description="Helical" evidence="4">
    <location>
        <begin position="132"/>
        <end position="153"/>
    </location>
</feature>
<feature type="transmembrane region" description="Helical" evidence="4">
    <location>
        <begin position="101"/>
        <end position="120"/>
    </location>
</feature>
<evidence type="ECO:0000313" key="6">
    <source>
        <dbReference type="EMBL" id="SMP03831.1"/>
    </source>
</evidence>
<name>A0ABY1NBN0_9BACT</name>